<dbReference type="EMBL" id="LAZR01050426">
    <property type="protein sequence ID" value="KKK87385.1"/>
    <property type="molecule type" value="Genomic_DNA"/>
</dbReference>
<name>A0A0F8ZN48_9ZZZZ</name>
<dbReference type="AlphaFoldDB" id="A0A0F8ZN48"/>
<feature type="region of interest" description="Disordered" evidence="1">
    <location>
        <begin position="15"/>
        <end position="38"/>
    </location>
</feature>
<proteinExistence type="predicted"/>
<accession>A0A0F8ZN48</accession>
<organism evidence="2">
    <name type="scientific">marine sediment metagenome</name>
    <dbReference type="NCBI Taxonomy" id="412755"/>
    <lineage>
        <taxon>unclassified sequences</taxon>
        <taxon>metagenomes</taxon>
        <taxon>ecological metagenomes</taxon>
    </lineage>
</organism>
<sequence>MDALDAPGEAAISEVTGHLSGSGSSARRGRRQNASEDDPKAALIDAICRRRAESAHVYADPTLFKWYDFWDGYVYPGPEIALEDAWFSQLSYWVYGDIATTIRTMNADSKCVYDSPIKRLIGIGFADLVDYETKQRRRVFANGDEAIYVWHEDIQQLGVYPWSGRRCDDDIDVIHFSVAVVVGSKHVMPFMKNLCSQKEHKHREGYLLEGKENTYTHNQITILQCETEPIVLDDEVHDNYQYGDDAIVKLHLICEYILNRNGIDQIKPLSVKMLLGQAEEEVEEEM</sequence>
<evidence type="ECO:0000313" key="2">
    <source>
        <dbReference type="EMBL" id="KKK87385.1"/>
    </source>
</evidence>
<evidence type="ECO:0000256" key="1">
    <source>
        <dbReference type="SAM" id="MobiDB-lite"/>
    </source>
</evidence>
<protein>
    <submittedName>
        <fullName evidence="2">Uncharacterized protein</fullName>
    </submittedName>
</protein>
<gene>
    <name evidence="2" type="ORF">LCGC14_2753770</name>
</gene>
<reference evidence="2" key="1">
    <citation type="journal article" date="2015" name="Nature">
        <title>Complex archaea that bridge the gap between prokaryotes and eukaryotes.</title>
        <authorList>
            <person name="Spang A."/>
            <person name="Saw J.H."/>
            <person name="Jorgensen S.L."/>
            <person name="Zaremba-Niedzwiedzka K."/>
            <person name="Martijn J."/>
            <person name="Lind A.E."/>
            <person name="van Eijk R."/>
            <person name="Schleper C."/>
            <person name="Guy L."/>
            <person name="Ettema T.J."/>
        </authorList>
    </citation>
    <scope>NUCLEOTIDE SEQUENCE</scope>
</reference>
<comment type="caution">
    <text evidence="2">The sequence shown here is derived from an EMBL/GenBank/DDBJ whole genome shotgun (WGS) entry which is preliminary data.</text>
</comment>